<organism evidence="2 3">
    <name type="scientific">Dipteronia sinensis</name>
    <dbReference type="NCBI Taxonomy" id="43782"/>
    <lineage>
        <taxon>Eukaryota</taxon>
        <taxon>Viridiplantae</taxon>
        <taxon>Streptophyta</taxon>
        <taxon>Embryophyta</taxon>
        <taxon>Tracheophyta</taxon>
        <taxon>Spermatophyta</taxon>
        <taxon>Magnoliopsida</taxon>
        <taxon>eudicotyledons</taxon>
        <taxon>Gunneridae</taxon>
        <taxon>Pentapetalae</taxon>
        <taxon>rosids</taxon>
        <taxon>malvids</taxon>
        <taxon>Sapindales</taxon>
        <taxon>Sapindaceae</taxon>
        <taxon>Hippocastanoideae</taxon>
        <taxon>Acereae</taxon>
        <taxon>Dipteronia</taxon>
    </lineage>
</organism>
<protein>
    <recommendedName>
        <fullName evidence="1">Reverse transcriptase domain-containing protein</fullName>
    </recommendedName>
</protein>
<sequence>MGYVGKIVVDNVGNLGGLCLFWDSSVDVLLMSFSVGHIDVSIRCANKNYWRLTGFYGHPEQSQRPNSWTLLRRLAIREEVGELVSGFDSRSVGEMIMIVSALWKRPGSGNRFLILNEGASVKNFNSTIITLIPKVQTASNMTEFRPISLCRVLYKIIAKVISNRLKGVLGYVISETQCAFIPGLMISDNTIMGFECLHRLKRRKGKNGFMTLKLDMSKAYDKVE</sequence>
<dbReference type="Pfam" id="PF00078">
    <property type="entry name" value="RVT_1"/>
    <property type="match status" value="1"/>
</dbReference>
<accession>A0AAE0B951</accession>
<proteinExistence type="predicted"/>
<feature type="domain" description="Reverse transcriptase" evidence="1">
    <location>
        <begin position="113"/>
        <end position="224"/>
    </location>
</feature>
<dbReference type="PANTHER" id="PTHR19446">
    <property type="entry name" value="REVERSE TRANSCRIPTASES"/>
    <property type="match status" value="1"/>
</dbReference>
<dbReference type="Proteomes" id="UP001281410">
    <property type="component" value="Unassembled WGS sequence"/>
</dbReference>
<evidence type="ECO:0000313" key="2">
    <source>
        <dbReference type="EMBL" id="KAK3232376.1"/>
    </source>
</evidence>
<dbReference type="AlphaFoldDB" id="A0AAE0B951"/>
<evidence type="ECO:0000259" key="1">
    <source>
        <dbReference type="PROSITE" id="PS50878"/>
    </source>
</evidence>
<comment type="caution">
    <text evidence="2">The sequence shown here is derived from an EMBL/GenBank/DDBJ whole genome shotgun (WGS) entry which is preliminary data.</text>
</comment>
<dbReference type="InterPro" id="IPR000477">
    <property type="entry name" value="RT_dom"/>
</dbReference>
<gene>
    <name evidence="2" type="ORF">Dsin_004257</name>
</gene>
<keyword evidence="3" id="KW-1185">Reference proteome</keyword>
<reference evidence="2" key="1">
    <citation type="journal article" date="2023" name="Plant J.">
        <title>Genome sequences and population genomics provide insights into the demographic history, inbreeding, and mutation load of two 'living fossil' tree species of Dipteronia.</title>
        <authorList>
            <person name="Feng Y."/>
            <person name="Comes H.P."/>
            <person name="Chen J."/>
            <person name="Zhu S."/>
            <person name="Lu R."/>
            <person name="Zhang X."/>
            <person name="Li P."/>
            <person name="Qiu J."/>
            <person name="Olsen K.M."/>
            <person name="Qiu Y."/>
        </authorList>
    </citation>
    <scope>NUCLEOTIDE SEQUENCE</scope>
    <source>
        <strain evidence="2">NBL</strain>
    </source>
</reference>
<dbReference type="EMBL" id="JANJYJ010000001">
    <property type="protein sequence ID" value="KAK3232376.1"/>
    <property type="molecule type" value="Genomic_DNA"/>
</dbReference>
<name>A0AAE0B951_9ROSI</name>
<evidence type="ECO:0000313" key="3">
    <source>
        <dbReference type="Proteomes" id="UP001281410"/>
    </source>
</evidence>
<dbReference type="PROSITE" id="PS50878">
    <property type="entry name" value="RT_POL"/>
    <property type="match status" value="1"/>
</dbReference>